<protein>
    <recommendedName>
        <fullName evidence="4">C2H2-type domain-containing protein</fullName>
    </recommendedName>
</protein>
<comment type="caution">
    <text evidence="2">The sequence shown here is derived from an EMBL/GenBank/DDBJ whole genome shotgun (WGS) entry which is preliminary data.</text>
</comment>
<gene>
    <name evidence="2" type="ORF">D9757_010285</name>
</gene>
<accession>A0A8H5LVI3</accession>
<keyword evidence="3" id="KW-1185">Reference proteome</keyword>
<evidence type="ECO:0000313" key="2">
    <source>
        <dbReference type="EMBL" id="KAF5371063.1"/>
    </source>
</evidence>
<reference evidence="2 3" key="1">
    <citation type="journal article" date="2020" name="ISME J.">
        <title>Uncovering the hidden diversity of litter-decomposition mechanisms in mushroom-forming fungi.</title>
        <authorList>
            <person name="Floudas D."/>
            <person name="Bentzer J."/>
            <person name="Ahren D."/>
            <person name="Johansson T."/>
            <person name="Persson P."/>
            <person name="Tunlid A."/>
        </authorList>
    </citation>
    <scope>NUCLEOTIDE SEQUENCE [LARGE SCALE GENOMIC DNA]</scope>
    <source>
        <strain evidence="2 3">CBS 406.79</strain>
    </source>
</reference>
<feature type="region of interest" description="Disordered" evidence="1">
    <location>
        <begin position="550"/>
        <end position="618"/>
    </location>
</feature>
<evidence type="ECO:0000256" key="1">
    <source>
        <dbReference type="SAM" id="MobiDB-lite"/>
    </source>
</evidence>
<feature type="compositionally biased region" description="Polar residues" evidence="1">
    <location>
        <begin position="553"/>
        <end position="565"/>
    </location>
</feature>
<dbReference type="Proteomes" id="UP000518752">
    <property type="component" value="Unassembled WGS sequence"/>
</dbReference>
<name>A0A8H5LVI3_9AGAR</name>
<dbReference type="Pfam" id="PF18759">
    <property type="entry name" value="Plavaka"/>
    <property type="match status" value="1"/>
</dbReference>
<dbReference type="EMBL" id="JAACJN010000118">
    <property type="protein sequence ID" value="KAF5371063.1"/>
    <property type="molecule type" value="Genomic_DNA"/>
</dbReference>
<dbReference type="OrthoDB" id="2418900at2759"/>
<feature type="compositionally biased region" description="Acidic residues" evidence="1">
    <location>
        <begin position="587"/>
        <end position="596"/>
    </location>
</feature>
<organism evidence="2 3">
    <name type="scientific">Collybiopsis confluens</name>
    <dbReference type="NCBI Taxonomy" id="2823264"/>
    <lineage>
        <taxon>Eukaryota</taxon>
        <taxon>Fungi</taxon>
        <taxon>Dikarya</taxon>
        <taxon>Basidiomycota</taxon>
        <taxon>Agaricomycotina</taxon>
        <taxon>Agaricomycetes</taxon>
        <taxon>Agaricomycetidae</taxon>
        <taxon>Agaricales</taxon>
        <taxon>Marasmiineae</taxon>
        <taxon>Omphalotaceae</taxon>
        <taxon>Collybiopsis</taxon>
    </lineage>
</organism>
<evidence type="ECO:0000313" key="3">
    <source>
        <dbReference type="Proteomes" id="UP000518752"/>
    </source>
</evidence>
<proteinExistence type="predicted"/>
<sequence length="1539" mass="174432">MPKHDPILESYEHDLALFTSLFCALTTTILWQYRYQHDNGDWQNILSILLNVDTSVFYSVTGTISFDAIRCIIHSKSTRMNSQHTRTCYQQIVPDGRTGARLLQQWATTPRSLNSHVQDIFNIIDCLRGDPDDLKQDQLVQLMHYRAAPKIHQIIMEMKEFWGEESPFAIAQRHLSVIKKESAWWERSIQLTLDMGGQIIVRKFVEADESESEGERFTYHVNASTISNWIDCHIFLWEHLEEVSRTTSTGDVEVVVEVLTVLVSCLHQLRPIWVLILSLLALRRPLAAAEKTNGWARVGQLFTRKPDATDETATLNEVLNPKRNESYIQAIQHVATITRWYAAAISLGNRIAQFLDTKLVEAEWHHVVDEGGESATTFTAEGVIAVLRVLMSDKPKVENLQYVQNVARIARIHVEAGHLVCAGVECCSDVCLQVFQAICFRTIIEISKNLNLLSATTLNYVFVPSRSQSPNLPPLTSGQWITVRSVGPITNCDRCASAMFYPCCVCQQNFKRAQDRSAHIRLKKDPEHFQYFLRQQQSVAEEFTRTVEAVQSAPANPTSLQTSALSMPYPLSNDVDLDDLPSSRDMDVDEELDTSDAEGSVTCDSLPNDSDDPDDGFSPEVVAALESLDNLDLDVFDFLPDTEVEGVLPPTTPLRRTFLEDDEEDRVYVWHPTAGHVYDRKPTVHSRWQALFNGGSIGSDKRYEPFQSRLDWEVAQWAVKENISQTSFDRLLKIPLCFCIDKVKDRLGLTYSNARSMLKTIDQIPNRSGAWSTKRLSFRDRPDEYFTVRHRDPVEAIRGVWGDPAFAGDLVYKPAKLFRGKEHTEEERVYSEMWTSGCWNAAQNAIPKGGTVAPVIIATDKTQLTQFSGSKSAYPVYLTIGNIPKSIRRKPKARACVLIAYLSVDKVSKGLTKTKLKLRNYEIFHRSMALVLEPLKKAGDIKGRGVEMTGGDGDVRRVYPILAVYVADYPEQCLVTCTKYGTCPKCQRKATELELTEQGLPRKQFWTCDIIEQARSTPGNKNVHAACMKKDVAGGNYQPFWVGFPLVDIHRCVSPDVLHQLFQGVLKHLTQWVQELIGEEKLDERIRSLPPAYGVRHFKKGISVLTQVSGPERKHICRVLLACLIGCIDPRGITACRSLLHFINLAQYPSHDDATLGYMQDELDTWHKYRSYFVHEGVRHDFNIPKFHSLLHYIDSIRWLGSTDNYNTEMFERLHIDFAKEGWRASNKRDHFPQMIKWLNRQEQVASYDFYRSWLDNEAHGLVEEGEPDEQVTEGDDGNSGEEEVVITNAGRGDTGIRQVRGTVSIAKSPAEPKKSLAKIIVTHSAVGFPAHLKLYLNNLLSEGQRASKSEALTGSIPFRSVDVWHQYKFNPGNLFDDDSDAVKEIVKAIPFSKRSLVPRFDTVIVLDADEAQSTAVIGCRVARLKLIFRLPTQIDRNGFTGSAPRNWPTEPLAYVTWYSRFKSSPDINTGMYRVEPAFDSRGQDQGAIIPLSQIRQSCMLTPSKVAWDPSWTTDNVLDKCDSFFVNNLQSKYSYQTIY</sequence>
<dbReference type="InterPro" id="IPR041078">
    <property type="entry name" value="Plavaka"/>
</dbReference>
<evidence type="ECO:0008006" key="4">
    <source>
        <dbReference type="Google" id="ProtNLM"/>
    </source>
</evidence>